<evidence type="ECO:0000313" key="2">
    <source>
        <dbReference type="Proteomes" id="UP001424441"/>
    </source>
</evidence>
<organism evidence="1 2">
    <name type="scientific">Paenochrobactrum glaciei</name>
    <dbReference type="NCBI Taxonomy" id="486407"/>
    <lineage>
        <taxon>Bacteria</taxon>
        <taxon>Pseudomonadati</taxon>
        <taxon>Pseudomonadota</taxon>
        <taxon>Alphaproteobacteria</taxon>
        <taxon>Hyphomicrobiales</taxon>
        <taxon>Brucellaceae</taxon>
        <taxon>Paenochrobactrum</taxon>
    </lineage>
</organism>
<evidence type="ECO:0000313" key="1">
    <source>
        <dbReference type="EMBL" id="GAA0615631.1"/>
    </source>
</evidence>
<gene>
    <name evidence="1" type="ORF">GCM10008943_33280</name>
</gene>
<sequence>MHYHDRLRQNFTLKLALTTSDFSQITAQLLPVFVKLTDLTLARLAEGAEFF</sequence>
<proteinExistence type="predicted"/>
<dbReference type="Proteomes" id="UP001424441">
    <property type="component" value="Unassembled WGS sequence"/>
</dbReference>
<keyword evidence="2" id="KW-1185">Reference proteome</keyword>
<dbReference type="EMBL" id="BAAADE010000018">
    <property type="protein sequence ID" value="GAA0615631.1"/>
    <property type="molecule type" value="Genomic_DNA"/>
</dbReference>
<comment type="caution">
    <text evidence="1">The sequence shown here is derived from an EMBL/GenBank/DDBJ whole genome shotgun (WGS) entry which is preliminary data.</text>
</comment>
<reference evidence="2" key="1">
    <citation type="journal article" date="2019" name="Int. J. Syst. Evol. Microbiol.">
        <title>The Global Catalogue of Microorganisms (GCM) 10K type strain sequencing project: providing services to taxonomists for standard genome sequencing and annotation.</title>
        <authorList>
            <consortium name="The Broad Institute Genomics Platform"/>
            <consortium name="The Broad Institute Genome Sequencing Center for Infectious Disease"/>
            <person name="Wu L."/>
            <person name="Ma J."/>
        </authorList>
    </citation>
    <scope>NUCLEOTIDE SEQUENCE [LARGE SCALE GENOMIC DNA]</scope>
    <source>
        <strain evidence="2">JCM 15115</strain>
    </source>
</reference>
<accession>A0ABP3RRD1</accession>
<protein>
    <submittedName>
        <fullName evidence="1">Uncharacterized protein</fullName>
    </submittedName>
</protein>
<name>A0ABP3RRD1_9HYPH</name>